<evidence type="ECO:0000313" key="2">
    <source>
        <dbReference type="EMBL" id="OBZ83884.1"/>
    </source>
</evidence>
<dbReference type="OrthoDB" id="2329895at2759"/>
<gene>
    <name evidence="2" type="ORF">A0J61_08060</name>
</gene>
<dbReference type="Pfam" id="PF23151">
    <property type="entry name" value="NuiA_2"/>
    <property type="match status" value="1"/>
</dbReference>
<dbReference type="InterPro" id="IPR056539">
    <property type="entry name" value="NuiA-like"/>
</dbReference>
<keyword evidence="3" id="KW-1185">Reference proteome</keyword>
<reference evidence="2 3" key="1">
    <citation type="submission" date="2016-03" db="EMBL/GenBank/DDBJ databases">
        <title>Choanephora cucurbitarum.</title>
        <authorList>
            <person name="Min B."/>
            <person name="Park H."/>
            <person name="Park J.-H."/>
            <person name="Shin H.-D."/>
            <person name="Choi I.-G."/>
        </authorList>
    </citation>
    <scope>NUCLEOTIDE SEQUENCE [LARGE SCALE GENOMIC DNA]</scope>
    <source>
        <strain evidence="2 3">KUS-F28377</strain>
    </source>
</reference>
<protein>
    <submittedName>
        <fullName evidence="2">Uncharacterized protein</fullName>
    </submittedName>
</protein>
<dbReference type="InParanoid" id="A0A1C7N964"/>
<name>A0A1C7N964_9FUNG</name>
<accession>A0A1C7N964</accession>
<dbReference type="Gene3D" id="3.40.1460.10">
    <property type="entry name" value="Nuclease A inhibitor-like"/>
    <property type="match status" value="1"/>
</dbReference>
<evidence type="ECO:0000256" key="1">
    <source>
        <dbReference type="SAM" id="MobiDB-lite"/>
    </source>
</evidence>
<dbReference type="PANTHER" id="PTHR42093">
    <property type="match status" value="1"/>
</dbReference>
<sequence length="174" mass="19518">MSEQQADNNYMAMLNNPYINPEPSPGKNASEKQNTKLKPCHFSETHKAQNILTTATKETYLVSESDEPLEWINTEIEQDSLPSSESELIELGLIEEEDFGNLKIQPLTDSLLFNKEEYKHIVAACKKAVDNSEWKVYRVENKQGTTTVVFVLSIVQGSNGQKALVGLKSLLVQT</sequence>
<organism evidence="2 3">
    <name type="scientific">Choanephora cucurbitarum</name>
    <dbReference type="NCBI Taxonomy" id="101091"/>
    <lineage>
        <taxon>Eukaryota</taxon>
        <taxon>Fungi</taxon>
        <taxon>Fungi incertae sedis</taxon>
        <taxon>Mucoromycota</taxon>
        <taxon>Mucoromycotina</taxon>
        <taxon>Mucoromycetes</taxon>
        <taxon>Mucorales</taxon>
        <taxon>Mucorineae</taxon>
        <taxon>Choanephoraceae</taxon>
        <taxon>Choanephoroideae</taxon>
        <taxon>Choanephora</taxon>
    </lineage>
</organism>
<dbReference type="Proteomes" id="UP000093000">
    <property type="component" value="Unassembled WGS sequence"/>
</dbReference>
<proteinExistence type="predicted"/>
<dbReference type="EMBL" id="LUGH01000588">
    <property type="protein sequence ID" value="OBZ83884.1"/>
    <property type="molecule type" value="Genomic_DNA"/>
</dbReference>
<comment type="caution">
    <text evidence="2">The sequence shown here is derived from an EMBL/GenBank/DDBJ whole genome shotgun (WGS) entry which is preliminary data.</text>
</comment>
<dbReference type="PANTHER" id="PTHR42093:SF1">
    <property type="match status" value="1"/>
</dbReference>
<evidence type="ECO:0000313" key="3">
    <source>
        <dbReference type="Proteomes" id="UP000093000"/>
    </source>
</evidence>
<feature type="region of interest" description="Disordered" evidence="1">
    <location>
        <begin position="1"/>
        <end position="35"/>
    </location>
</feature>
<dbReference type="AlphaFoldDB" id="A0A1C7N964"/>